<keyword evidence="2" id="KW-1185">Reference proteome</keyword>
<name>A0A137NXW0_CONC2</name>
<reference evidence="1 2" key="1">
    <citation type="journal article" date="2015" name="Genome Biol. Evol.">
        <title>Phylogenomic analyses indicate that early fungi evolved digesting cell walls of algal ancestors of land plants.</title>
        <authorList>
            <person name="Chang Y."/>
            <person name="Wang S."/>
            <person name="Sekimoto S."/>
            <person name="Aerts A.L."/>
            <person name="Choi C."/>
            <person name="Clum A."/>
            <person name="LaButti K.M."/>
            <person name="Lindquist E.A."/>
            <person name="Yee Ngan C."/>
            <person name="Ohm R.A."/>
            <person name="Salamov A.A."/>
            <person name="Grigoriev I.V."/>
            <person name="Spatafora J.W."/>
            <person name="Berbee M.L."/>
        </authorList>
    </citation>
    <scope>NUCLEOTIDE SEQUENCE [LARGE SCALE GENOMIC DNA]</scope>
    <source>
        <strain evidence="1 2">NRRL 28638</strain>
    </source>
</reference>
<accession>A0A137NXW0</accession>
<evidence type="ECO:0000313" key="1">
    <source>
        <dbReference type="EMBL" id="KXN67625.1"/>
    </source>
</evidence>
<sequence>MNFSNTDLTLLRSLRPFAPTPLTGGSFVGRNGKTHQEALVSRTPQTESLVGAIFNLLGKHYKSCLNLIITIMKFNTIALPLLLSSAHSAPTPAPAPLLDGLLGGGNNGQYAGPQGQPQQGGLVSSLPIAGPIVGNVFNGIVYPILDSVPIAGPLVRSILGGLI</sequence>
<dbReference type="Proteomes" id="UP000070444">
    <property type="component" value="Unassembled WGS sequence"/>
</dbReference>
<evidence type="ECO:0000313" key="2">
    <source>
        <dbReference type="Proteomes" id="UP000070444"/>
    </source>
</evidence>
<organism evidence="1 2">
    <name type="scientific">Conidiobolus coronatus (strain ATCC 28846 / CBS 209.66 / NRRL 28638)</name>
    <name type="common">Delacroixia coronata</name>
    <dbReference type="NCBI Taxonomy" id="796925"/>
    <lineage>
        <taxon>Eukaryota</taxon>
        <taxon>Fungi</taxon>
        <taxon>Fungi incertae sedis</taxon>
        <taxon>Zoopagomycota</taxon>
        <taxon>Entomophthoromycotina</taxon>
        <taxon>Entomophthoromycetes</taxon>
        <taxon>Entomophthorales</taxon>
        <taxon>Ancylistaceae</taxon>
        <taxon>Conidiobolus</taxon>
    </lineage>
</organism>
<gene>
    <name evidence="1" type="ORF">CONCODRAFT_10283</name>
</gene>
<proteinExistence type="predicted"/>
<dbReference type="EMBL" id="KQ964624">
    <property type="protein sequence ID" value="KXN67625.1"/>
    <property type="molecule type" value="Genomic_DNA"/>
</dbReference>
<protein>
    <submittedName>
        <fullName evidence="1">Uncharacterized protein</fullName>
    </submittedName>
</protein>
<dbReference type="AlphaFoldDB" id="A0A137NXW0"/>